<dbReference type="InterPro" id="IPR007868">
    <property type="entry name" value="Hom_end_hint"/>
</dbReference>
<dbReference type="InterPro" id="IPR036844">
    <property type="entry name" value="Hint_dom_sf"/>
</dbReference>
<evidence type="ECO:0000256" key="4">
    <source>
        <dbReference type="ARBA" id="ARBA00022737"/>
    </source>
</evidence>
<dbReference type="Pfam" id="PF00772">
    <property type="entry name" value="DnaB"/>
    <property type="match status" value="1"/>
</dbReference>
<evidence type="ECO:0000313" key="19">
    <source>
        <dbReference type="Proteomes" id="UP001060919"/>
    </source>
</evidence>
<dbReference type="InterPro" id="IPR016136">
    <property type="entry name" value="DNA_helicase_N/primase_C"/>
</dbReference>
<dbReference type="GO" id="GO:0030908">
    <property type="term" value="P:protein splicing"/>
    <property type="evidence" value="ECO:0007669"/>
    <property type="project" value="InterPro"/>
</dbReference>
<comment type="catalytic activity">
    <reaction evidence="13 15">
        <text>ATP + H2O = ADP + phosphate + H(+)</text>
        <dbReference type="Rhea" id="RHEA:13065"/>
        <dbReference type="ChEBI" id="CHEBI:15377"/>
        <dbReference type="ChEBI" id="CHEBI:15378"/>
        <dbReference type="ChEBI" id="CHEBI:30616"/>
        <dbReference type="ChEBI" id="CHEBI:43474"/>
        <dbReference type="ChEBI" id="CHEBI:456216"/>
        <dbReference type="EC" id="5.6.2.3"/>
    </reaction>
</comment>
<protein>
    <recommendedName>
        <fullName evidence="14 15">Replicative DNA helicase</fullName>
        <ecNumber evidence="14 15">5.6.2.3</ecNumber>
    </recommendedName>
</protein>
<keyword evidence="4" id="KW-0677">Repeat</keyword>
<dbReference type="GO" id="GO:0005829">
    <property type="term" value="C:cytosol"/>
    <property type="evidence" value="ECO:0007669"/>
    <property type="project" value="TreeGrafter"/>
</dbReference>
<dbReference type="PROSITE" id="PS51199">
    <property type="entry name" value="SF4_HELICASE"/>
    <property type="match status" value="2"/>
</dbReference>
<dbReference type="GO" id="GO:0006269">
    <property type="term" value="P:DNA replication, synthesis of primer"/>
    <property type="evidence" value="ECO:0007669"/>
    <property type="project" value="UniProtKB-UniRule"/>
</dbReference>
<evidence type="ECO:0000256" key="16">
    <source>
        <dbReference type="SAM" id="MobiDB-lite"/>
    </source>
</evidence>
<evidence type="ECO:0000256" key="10">
    <source>
        <dbReference type="ARBA" id="ARBA00023235"/>
    </source>
</evidence>
<feature type="domain" description="SF4 helicase" evidence="17">
    <location>
        <begin position="553"/>
        <end position="787"/>
    </location>
</feature>
<evidence type="ECO:0000256" key="15">
    <source>
        <dbReference type="RuleBase" id="RU362085"/>
    </source>
</evidence>
<dbReference type="Gene3D" id="3.10.28.10">
    <property type="entry name" value="Homing endonucleases"/>
    <property type="match status" value="1"/>
</dbReference>
<dbReference type="EC" id="5.6.2.3" evidence="14 15"/>
<dbReference type="Proteomes" id="UP001060919">
    <property type="component" value="Chromosome"/>
</dbReference>
<keyword evidence="8 15" id="KW-0067">ATP-binding</keyword>
<dbReference type="SUPFAM" id="SSF52540">
    <property type="entry name" value="P-loop containing nucleoside triphosphate hydrolases"/>
    <property type="match status" value="2"/>
</dbReference>
<dbReference type="GO" id="GO:0003677">
    <property type="term" value="F:DNA binding"/>
    <property type="evidence" value="ECO:0007669"/>
    <property type="project" value="UniProtKB-UniRule"/>
</dbReference>
<keyword evidence="19" id="KW-1185">Reference proteome</keyword>
<dbReference type="InterPro" id="IPR007693">
    <property type="entry name" value="DNA_helicase_DnaB-like_N"/>
</dbReference>
<dbReference type="RefSeq" id="WP_264790753.1">
    <property type="nucleotide sequence ID" value="NZ_AP026867.1"/>
</dbReference>
<dbReference type="KEGG" id="aup:AsAng_0000470"/>
<feature type="domain" description="SF4 helicase" evidence="17">
    <location>
        <begin position="194"/>
        <end position="231"/>
    </location>
</feature>
<comment type="similarity">
    <text evidence="1 15">Belongs to the helicase family. DnaB subfamily.</text>
</comment>
<dbReference type="SUPFAM" id="SSF48024">
    <property type="entry name" value="N-terminal domain of DnaB helicase"/>
    <property type="match status" value="1"/>
</dbReference>
<dbReference type="InterPro" id="IPR036185">
    <property type="entry name" value="DNA_heli_DnaB-like_N_sf"/>
</dbReference>
<feature type="compositionally biased region" description="Polar residues" evidence="16">
    <location>
        <begin position="808"/>
        <end position="820"/>
    </location>
</feature>
<evidence type="ECO:0000256" key="6">
    <source>
        <dbReference type="ARBA" id="ARBA00022801"/>
    </source>
</evidence>
<evidence type="ECO:0000259" key="17">
    <source>
        <dbReference type="PROSITE" id="PS51199"/>
    </source>
</evidence>
<dbReference type="Gene3D" id="3.40.50.300">
    <property type="entry name" value="P-loop containing nucleotide triphosphate hydrolases"/>
    <property type="match status" value="2"/>
</dbReference>
<accession>A0A915VJU7</accession>
<comment type="function">
    <text evidence="11 15">The main replicative DNA helicase, it participates in initiation and elongation during chromosome replication. Travels ahead of the DNA replisome, separating dsDNA into templates for DNA synthesis. A processive ATP-dependent 5'-3' DNA helicase it has DNA-dependent ATPase activity.</text>
</comment>
<reference evidence="18" key="1">
    <citation type="submission" date="2022-09" db="EMBL/GenBank/DDBJ databases">
        <title>Aureispira anguillicida sp. nov., isolated from Leptocephalus of Japanese eel Anguilla japonica.</title>
        <authorList>
            <person name="Yuasa K."/>
            <person name="Mekata T."/>
            <person name="Ikunari K."/>
        </authorList>
    </citation>
    <scope>NUCLEOTIDE SEQUENCE</scope>
    <source>
        <strain evidence="18">EL160426</strain>
    </source>
</reference>
<dbReference type="EMBL" id="AP026867">
    <property type="protein sequence ID" value="BDS09349.1"/>
    <property type="molecule type" value="Genomic_DNA"/>
</dbReference>
<evidence type="ECO:0000256" key="12">
    <source>
        <dbReference type="ARBA" id="ARBA00044940"/>
    </source>
</evidence>
<evidence type="ECO:0000256" key="2">
    <source>
        <dbReference type="ARBA" id="ARBA00022515"/>
    </source>
</evidence>
<dbReference type="InterPro" id="IPR007692">
    <property type="entry name" value="DNA_helicase_DnaB"/>
</dbReference>
<dbReference type="AlphaFoldDB" id="A0A915VJU7"/>
<dbReference type="CDD" id="cd00984">
    <property type="entry name" value="DnaB_C"/>
    <property type="match status" value="1"/>
</dbReference>
<dbReference type="GO" id="GO:0016787">
    <property type="term" value="F:hydrolase activity"/>
    <property type="evidence" value="ECO:0007669"/>
    <property type="project" value="UniProtKB-KW"/>
</dbReference>
<keyword evidence="3 15" id="KW-0235">DNA replication</keyword>
<comment type="function">
    <text evidence="12 15">The intein is an endonuclease.</text>
</comment>
<evidence type="ECO:0000256" key="9">
    <source>
        <dbReference type="ARBA" id="ARBA00023125"/>
    </source>
</evidence>
<feature type="region of interest" description="Disordered" evidence="16">
    <location>
        <begin position="1"/>
        <end position="24"/>
    </location>
</feature>
<dbReference type="Gene3D" id="2.170.16.10">
    <property type="entry name" value="Hedgehog/Intein (Hint) domain"/>
    <property type="match status" value="1"/>
</dbReference>
<organism evidence="18 19">
    <name type="scientific">Aureispira anguillae</name>
    <dbReference type="NCBI Taxonomy" id="2864201"/>
    <lineage>
        <taxon>Bacteria</taxon>
        <taxon>Pseudomonadati</taxon>
        <taxon>Bacteroidota</taxon>
        <taxon>Saprospiria</taxon>
        <taxon>Saprospirales</taxon>
        <taxon>Saprospiraceae</taxon>
        <taxon>Aureispira</taxon>
    </lineage>
</organism>
<evidence type="ECO:0000313" key="18">
    <source>
        <dbReference type="EMBL" id="BDS09349.1"/>
    </source>
</evidence>
<dbReference type="InterPro" id="IPR007694">
    <property type="entry name" value="DNA_helicase_DnaB-like_C"/>
</dbReference>
<evidence type="ECO:0000256" key="7">
    <source>
        <dbReference type="ARBA" id="ARBA00022806"/>
    </source>
</evidence>
<dbReference type="Gene3D" id="1.10.860.10">
    <property type="entry name" value="DNAb Helicase, Chain A"/>
    <property type="match status" value="1"/>
</dbReference>
<evidence type="ECO:0000256" key="13">
    <source>
        <dbReference type="ARBA" id="ARBA00048954"/>
    </source>
</evidence>
<proteinExistence type="inferred from homology"/>
<dbReference type="GO" id="GO:0005524">
    <property type="term" value="F:ATP binding"/>
    <property type="evidence" value="ECO:0007669"/>
    <property type="project" value="UniProtKB-UniRule"/>
</dbReference>
<dbReference type="SUPFAM" id="SSF51294">
    <property type="entry name" value="Hedgehog/intein (Hint) domain"/>
    <property type="match status" value="1"/>
</dbReference>
<evidence type="ECO:0000256" key="5">
    <source>
        <dbReference type="ARBA" id="ARBA00022741"/>
    </source>
</evidence>
<dbReference type="NCBIfam" id="TIGR00665">
    <property type="entry name" value="DnaB"/>
    <property type="match status" value="1"/>
</dbReference>
<evidence type="ECO:0000256" key="11">
    <source>
        <dbReference type="ARBA" id="ARBA00044932"/>
    </source>
</evidence>
<dbReference type="InterPro" id="IPR027434">
    <property type="entry name" value="Homing_endonucl"/>
</dbReference>
<keyword evidence="2 15" id="KW-0639">Primosome</keyword>
<dbReference type="PANTHER" id="PTHR30153">
    <property type="entry name" value="REPLICATIVE DNA HELICASE DNAB"/>
    <property type="match status" value="1"/>
</dbReference>
<keyword evidence="10" id="KW-0413">Isomerase</keyword>
<dbReference type="GO" id="GO:1990077">
    <property type="term" value="C:primosome complex"/>
    <property type="evidence" value="ECO:0007669"/>
    <property type="project" value="UniProtKB-UniRule"/>
</dbReference>
<keyword evidence="9 15" id="KW-0238">DNA-binding</keyword>
<evidence type="ECO:0000256" key="3">
    <source>
        <dbReference type="ARBA" id="ARBA00022705"/>
    </source>
</evidence>
<dbReference type="Pfam" id="PF03796">
    <property type="entry name" value="DnaB_C"/>
    <property type="match status" value="1"/>
</dbReference>
<evidence type="ECO:0000256" key="14">
    <source>
        <dbReference type="NCBIfam" id="TIGR00665"/>
    </source>
</evidence>
<dbReference type="GO" id="GO:0043139">
    <property type="term" value="F:5'-3' DNA helicase activity"/>
    <property type="evidence" value="ECO:0007669"/>
    <property type="project" value="UniProtKB-EC"/>
</dbReference>
<dbReference type="PANTHER" id="PTHR30153:SF2">
    <property type="entry name" value="REPLICATIVE DNA HELICASE"/>
    <property type="match status" value="1"/>
</dbReference>
<keyword evidence="6 15" id="KW-0378">Hydrolase</keyword>
<gene>
    <name evidence="18" type="ORF">AsAng_0000470</name>
</gene>
<keyword evidence="7 15" id="KW-0347">Helicase</keyword>
<dbReference type="InterPro" id="IPR027417">
    <property type="entry name" value="P-loop_NTPase"/>
</dbReference>
<dbReference type="FunFam" id="1.10.860.10:FF:000001">
    <property type="entry name" value="Replicative DNA helicase"/>
    <property type="match status" value="1"/>
</dbReference>
<dbReference type="SUPFAM" id="SSF55608">
    <property type="entry name" value="Homing endonucleases"/>
    <property type="match status" value="1"/>
</dbReference>
<dbReference type="Pfam" id="PF05203">
    <property type="entry name" value="Hom_end_hint"/>
    <property type="match status" value="1"/>
</dbReference>
<keyword evidence="5 15" id="KW-0547">Nucleotide-binding</keyword>
<sequence>MDEKKNFTKKYTKKTNSYSEHGKVQPQATNLEEAVLGALMLDKDAVALIIDILRPASFYKEAHQHIYKAICVLFEKSHPIDLLTVTEELKKMGKLEMVGGPYQLVELTNRVASSANIEFHARIIAQKFIQRELIRTSTETIKSAYEDTVDVFDLLDSAEQNLFNITEQNLSRGSLGMSTLVNMAVKQLEEMSGKEEGLTGVPTGFVNLDKLTSGWQPSDLIIIAARPGMGKCLAKGTKVLMYDGRVQKVEDVVAGDLLMGDDSTPRKVCSIARGKEKMYWIHQNKGISYRVNESHILSLKCTNPNGKDKKGAILNISVRDWLTKSAAFQSNYKGYKVAVEFPTQDTLLPPYFIGLWLGKDKATLPKKKMADYWQQFAKQQQLLTNTYDSTDQDLNHTLEGNPNSDVTCQLTQQLQQLNLIDNNHIPQSFLINSTQKRLDLLAGLIDSCGQCLVQASAYKISLTNENLAQQIKFLCDSLGFRTILNETSINIYGAISSIPTKITKHTASPWEATIDWQATDITVVEDVVDNYYGFTLDKNNLFLLEDMTVTHNTSFTMAVARNAAIDFNKGVAFFSLEMSSLQLVNRLISMETEIPSEKLRKGQLEDYEWQQLHAQVDKLSNVPLFIDDTPGISIFELRAKCRRLKMQHDIQMVIIDYLQLMTGGGDNKGNREQEISMISRGLKGLAKELNVPVIALSQLSRAVETRGGSKRPQLSDLRESGAIEQDADIVSFIYRPEYYQILEDEEGNSLKGIGEIIVAKHRNGALDSVRLKWDGQYAKFSNLDDDAFTGLDDSSFFDQANNQLSGETFSSKMNEANGNDTGIDDVPF</sequence>
<evidence type="ECO:0000256" key="8">
    <source>
        <dbReference type="ARBA" id="ARBA00022840"/>
    </source>
</evidence>
<evidence type="ECO:0000256" key="1">
    <source>
        <dbReference type="ARBA" id="ARBA00008428"/>
    </source>
</evidence>
<name>A0A915VJU7_9BACT</name>
<feature type="region of interest" description="Disordered" evidence="16">
    <location>
        <begin position="808"/>
        <end position="828"/>
    </location>
</feature>